<sequence length="263" mass="29191">MILTVSWKNFSNSPSGFMVRESHTLSEVIDIALTLATPESPQYRTFASFLSLLPCLTLSDIISAPPSSQRGATDIFLGAFGKTPVVNDLTRDLPYISSDQEGNAQIALEDIDNPVGRLDVRWSVGKGCHSRRSVAGHVASARLRPDRGLALRQLLLDTEGGTVTDYKQFEKSERETLLGTDSADHWPAYGTLPLVTFFENPKDKYHRLEWVVFTEDKNDGIGYLFDAETDASTSGLGRRMVVWLGAMADKLAQEVRENYRHHG</sequence>
<protein>
    <submittedName>
        <fullName evidence="1">Uncharacterized protein</fullName>
    </submittedName>
</protein>
<evidence type="ECO:0000313" key="2">
    <source>
        <dbReference type="Proteomes" id="UP000275385"/>
    </source>
</evidence>
<comment type="caution">
    <text evidence="1">The sequence shown here is derived from an EMBL/GenBank/DDBJ whole genome shotgun (WGS) entry which is preliminary data.</text>
</comment>
<dbReference type="Proteomes" id="UP000275385">
    <property type="component" value="Unassembled WGS sequence"/>
</dbReference>
<keyword evidence="2" id="KW-1185">Reference proteome</keyword>
<dbReference type="AlphaFoldDB" id="A0A420YCJ7"/>
<dbReference type="STRING" id="177199.A0A420YCJ7"/>
<proteinExistence type="predicted"/>
<dbReference type="OrthoDB" id="5343383at2759"/>
<gene>
    <name evidence="1" type="ORF">DL546_008435</name>
</gene>
<name>A0A420YCJ7_9PEZI</name>
<organism evidence="1 2">
    <name type="scientific">Coniochaeta pulveracea</name>
    <dbReference type="NCBI Taxonomy" id="177199"/>
    <lineage>
        <taxon>Eukaryota</taxon>
        <taxon>Fungi</taxon>
        <taxon>Dikarya</taxon>
        <taxon>Ascomycota</taxon>
        <taxon>Pezizomycotina</taxon>
        <taxon>Sordariomycetes</taxon>
        <taxon>Sordariomycetidae</taxon>
        <taxon>Coniochaetales</taxon>
        <taxon>Coniochaetaceae</taxon>
        <taxon>Coniochaeta</taxon>
    </lineage>
</organism>
<evidence type="ECO:0000313" key="1">
    <source>
        <dbReference type="EMBL" id="RKU45625.1"/>
    </source>
</evidence>
<dbReference type="EMBL" id="QVQW01000020">
    <property type="protein sequence ID" value="RKU45625.1"/>
    <property type="molecule type" value="Genomic_DNA"/>
</dbReference>
<reference evidence="1 2" key="1">
    <citation type="submission" date="2018-08" db="EMBL/GenBank/DDBJ databases">
        <title>Draft genome of the lignicolous fungus Coniochaeta pulveracea.</title>
        <authorList>
            <person name="Borstlap C.J."/>
            <person name="De Witt R.N."/>
            <person name="Botha A."/>
            <person name="Volschenk H."/>
        </authorList>
    </citation>
    <scope>NUCLEOTIDE SEQUENCE [LARGE SCALE GENOMIC DNA]</scope>
    <source>
        <strain evidence="1 2">CAB683</strain>
    </source>
</reference>
<accession>A0A420YCJ7</accession>